<feature type="region of interest" description="Disordered" evidence="1">
    <location>
        <begin position="60"/>
        <end position="186"/>
    </location>
</feature>
<feature type="region of interest" description="Disordered" evidence="1">
    <location>
        <begin position="1"/>
        <end position="30"/>
    </location>
</feature>
<feature type="compositionally biased region" description="Acidic residues" evidence="1">
    <location>
        <begin position="140"/>
        <end position="152"/>
    </location>
</feature>
<dbReference type="EMBL" id="HACA01025028">
    <property type="protein sequence ID" value="CDW42389.1"/>
    <property type="molecule type" value="Transcribed_RNA"/>
</dbReference>
<feature type="compositionally biased region" description="Basic and acidic residues" evidence="1">
    <location>
        <begin position="61"/>
        <end position="70"/>
    </location>
</feature>
<name>A0A0K2UVY1_LEPSM</name>
<dbReference type="AlphaFoldDB" id="A0A0K2UVY1"/>
<evidence type="ECO:0000313" key="2">
    <source>
        <dbReference type="EMBL" id="CDW42389.1"/>
    </source>
</evidence>
<feature type="compositionally biased region" description="Basic and acidic residues" evidence="1">
    <location>
        <begin position="92"/>
        <end position="105"/>
    </location>
</feature>
<protein>
    <submittedName>
        <fullName evidence="2">Uncharacterized protein</fullName>
    </submittedName>
</protein>
<sequence length="186" mass="20489">MGNCFNRQQDSFVKHSEIQSDSMGGTSSGAKLNTLMVLAEEEKKSYSGHAGLPNLVSLAENESKSIKSPEKQSTVSPAQQYEKILSTPPESPETKPKSNDSKEPLSTKAMDNNLSAFNPEDSDIFHHGDDKNPHLVMIDEFSEEEVHEEEDANNNKCHLKDKSNSSLNGEELNDKEEKLAPLATAE</sequence>
<organism evidence="2">
    <name type="scientific">Lepeophtheirus salmonis</name>
    <name type="common">Salmon louse</name>
    <name type="synonym">Caligus salmonis</name>
    <dbReference type="NCBI Taxonomy" id="72036"/>
    <lineage>
        <taxon>Eukaryota</taxon>
        <taxon>Metazoa</taxon>
        <taxon>Ecdysozoa</taxon>
        <taxon>Arthropoda</taxon>
        <taxon>Crustacea</taxon>
        <taxon>Multicrustacea</taxon>
        <taxon>Hexanauplia</taxon>
        <taxon>Copepoda</taxon>
        <taxon>Siphonostomatoida</taxon>
        <taxon>Caligidae</taxon>
        <taxon>Lepeophtheirus</taxon>
    </lineage>
</organism>
<feature type="compositionally biased region" description="Polar residues" evidence="1">
    <location>
        <begin position="19"/>
        <end position="30"/>
    </location>
</feature>
<proteinExistence type="predicted"/>
<feature type="compositionally biased region" description="Basic and acidic residues" evidence="1">
    <location>
        <begin position="123"/>
        <end position="133"/>
    </location>
</feature>
<feature type="compositionally biased region" description="Polar residues" evidence="1">
    <location>
        <begin position="1"/>
        <end position="11"/>
    </location>
</feature>
<evidence type="ECO:0000256" key="1">
    <source>
        <dbReference type="SAM" id="MobiDB-lite"/>
    </source>
</evidence>
<reference evidence="2" key="1">
    <citation type="submission" date="2014-05" db="EMBL/GenBank/DDBJ databases">
        <authorList>
            <person name="Chronopoulou M."/>
        </authorList>
    </citation>
    <scope>NUCLEOTIDE SEQUENCE</scope>
    <source>
        <tissue evidence="2">Whole organism</tissue>
    </source>
</reference>
<accession>A0A0K2UVY1</accession>